<dbReference type="OrthoDB" id="9769132at2"/>
<evidence type="ECO:0000313" key="5">
    <source>
        <dbReference type="EMBL" id="GAL90566.1"/>
    </source>
</evidence>
<dbReference type="Proteomes" id="UP000029646">
    <property type="component" value="Unassembled WGS sequence"/>
</dbReference>
<dbReference type="PANTHER" id="PTHR33371:SF4">
    <property type="entry name" value="INTERMEMBRANE PHOSPHOLIPID TRANSPORT SYSTEM BINDING PROTEIN MLAD"/>
    <property type="match status" value="1"/>
</dbReference>
<evidence type="ECO:0000313" key="7">
    <source>
        <dbReference type="Proteomes" id="UP000030184"/>
    </source>
</evidence>
<comment type="caution">
    <text evidence="3">The sequence shown here is derived from an EMBL/GenBank/DDBJ whole genome shotgun (WGS) entry which is preliminary data.</text>
</comment>
<keyword evidence="1" id="KW-0812">Transmembrane</keyword>
<evidence type="ECO:0000259" key="2">
    <source>
        <dbReference type="Pfam" id="PF02470"/>
    </source>
</evidence>
<evidence type="ECO:0000256" key="1">
    <source>
        <dbReference type="SAM" id="Phobius"/>
    </source>
</evidence>
<dbReference type="EMBL" id="BBNY01000076">
    <property type="protein sequence ID" value="GAL90566.1"/>
    <property type="molecule type" value="Genomic_DNA"/>
</dbReference>
<keyword evidence="1" id="KW-1133">Transmembrane helix</keyword>
<feature type="domain" description="Mce/MlaD" evidence="2">
    <location>
        <begin position="37"/>
        <end position="113"/>
    </location>
</feature>
<reference evidence="7" key="1">
    <citation type="journal article" date="2014" name="Genome Announc.">
        <title>Draft Genome Sequence of Marine Flavobacterium Jejuia pallidilutea Strain 11shimoA1 and Pigmentation Mutants.</title>
        <authorList>
            <person name="Takatani N."/>
            <person name="Nakanishi M."/>
            <person name="Meirelles P."/>
            <person name="Mino S."/>
            <person name="Suda W."/>
            <person name="Oshima K."/>
            <person name="Hattori M."/>
            <person name="Ohkuma M."/>
            <person name="Hosokawa M."/>
            <person name="Miyashita K."/>
            <person name="Thompson F.L."/>
            <person name="Niwa A."/>
            <person name="Sawabe T."/>
            <person name="Sawabe T."/>
        </authorList>
    </citation>
    <scope>NUCLEOTIDE SEQUENCE [LARGE SCALE GENOMIC DNA]</scope>
    <source>
        <strain evidence="7">JCM 19538</strain>
    </source>
</reference>
<dbReference type="AlphaFoldDB" id="A0A090VSQ0"/>
<dbReference type="RefSeq" id="WP_042243287.1">
    <property type="nucleotide sequence ID" value="NZ_BBNR01000007.1"/>
</dbReference>
<dbReference type="InterPro" id="IPR003399">
    <property type="entry name" value="Mce/MlaD"/>
</dbReference>
<dbReference type="InterPro" id="IPR052336">
    <property type="entry name" value="MlaD_Phospholipid_Transporter"/>
</dbReference>
<dbReference type="EMBL" id="BBNR01000007">
    <property type="protein sequence ID" value="GAL66983.1"/>
    <property type="molecule type" value="Genomic_DNA"/>
</dbReference>
<dbReference type="STRING" id="504487.JCM19538_331"/>
<evidence type="ECO:0000313" key="4">
    <source>
        <dbReference type="EMBL" id="GAL70688.1"/>
    </source>
</evidence>
<dbReference type="PANTHER" id="PTHR33371">
    <property type="entry name" value="INTERMEMBRANE PHOSPHOLIPID TRANSPORT SYSTEM BINDING PROTEIN MLAD-RELATED"/>
    <property type="match status" value="1"/>
</dbReference>
<organism evidence="3 6">
    <name type="scientific">Jejuia pallidilutea</name>
    <dbReference type="NCBI Taxonomy" id="504487"/>
    <lineage>
        <taxon>Bacteria</taxon>
        <taxon>Pseudomonadati</taxon>
        <taxon>Bacteroidota</taxon>
        <taxon>Flavobacteriia</taxon>
        <taxon>Flavobacteriales</taxon>
        <taxon>Flavobacteriaceae</taxon>
        <taxon>Jejuia</taxon>
    </lineage>
</organism>
<proteinExistence type="predicted"/>
<dbReference type="Pfam" id="PF02470">
    <property type="entry name" value="MlaD"/>
    <property type="match status" value="1"/>
</dbReference>
<dbReference type="Proteomes" id="UP000029641">
    <property type="component" value="Unassembled WGS sequence"/>
</dbReference>
<dbReference type="EMBL" id="BBNS01000007">
    <property type="protein sequence ID" value="GAL70688.1"/>
    <property type="molecule type" value="Genomic_DNA"/>
</dbReference>
<accession>A0A090VSQ0</accession>
<keyword evidence="1" id="KW-0472">Membrane</keyword>
<evidence type="ECO:0000313" key="6">
    <source>
        <dbReference type="Proteomes" id="UP000029641"/>
    </source>
</evidence>
<dbReference type="eggNOG" id="COG1463">
    <property type="taxonomic scope" value="Bacteria"/>
</dbReference>
<protein>
    <submittedName>
        <fullName evidence="3">Mce4/Rv3499c/MTV023.06c protein</fullName>
    </submittedName>
</protein>
<name>A0A090VSQ0_9FLAO</name>
<feature type="transmembrane region" description="Helical" evidence="1">
    <location>
        <begin position="7"/>
        <end position="27"/>
    </location>
</feature>
<evidence type="ECO:0000313" key="3">
    <source>
        <dbReference type="EMBL" id="GAL66983.1"/>
    </source>
</evidence>
<sequence length="320" mass="34940">MKISREVKVGALVLSGIVLFIYGFNYLKGKDLFNPSDTFYTEYNNVEGLVPSTPVTINGLKVGKVTGIGFKGDGSGKLSIELMVDSNFEFSKNSKAELYETGLIGGKAIAIIPAFDGAETAEDGDFLEGRVKAGLTELVNQRLTPLQEKIEIMMVGADSLLSNINDVFDAKTKENLRTSVAGLNDVMQNFKSTSSSLKTLVALNQEKLNTTLDNVENISSNLSKTTNELAEADLKQTIKVLESTIQNFNGISAKINSGEGSIGKLLKDEGLYDNLEGASLQLEQLLQDMKLNPKRYVHFSLFGKKPKRYDAEGNEIKDED</sequence>
<gene>
    <name evidence="3" type="ORF">JCM19301_2148</name>
    <name evidence="4" type="ORF">JCM19302_2410</name>
    <name evidence="5" type="ORF">JCM19538_331</name>
</gene>
<dbReference type="Proteomes" id="UP000030184">
    <property type="component" value="Unassembled WGS sequence"/>
</dbReference>
<keyword evidence="7" id="KW-1185">Reference proteome</keyword>